<dbReference type="InterPro" id="IPR026282">
    <property type="entry name" value="MJ1563"/>
</dbReference>
<dbReference type="PANTHER" id="PTHR38465:SF1">
    <property type="entry name" value="HTH-TYPE TRANSCRIPTIONAL REGULATOR MJ1563-RELATED"/>
    <property type="match status" value="1"/>
</dbReference>
<reference evidence="5 6" key="1">
    <citation type="submission" date="2016-08" db="EMBL/GenBank/DDBJ databases">
        <title>Draft genome of Fabibacter sp. strain SK-8.</title>
        <authorList>
            <person name="Wong S.-K."/>
            <person name="Hamasaki K."/>
            <person name="Yoshizawa S."/>
        </authorList>
    </citation>
    <scope>NUCLEOTIDE SEQUENCE [LARGE SCALE GENOMIC DNA]</scope>
    <source>
        <strain evidence="5 6">SK-8</strain>
    </source>
</reference>
<evidence type="ECO:0000256" key="3">
    <source>
        <dbReference type="ARBA" id="ARBA00023163"/>
    </source>
</evidence>
<dbReference type="InterPro" id="IPR036390">
    <property type="entry name" value="WH_DNA-bd_sf"/>
</dbReference>
<name>A0A1E5SKR3_9BACT</name>
<dbReference type="OrthoDB" id="9792628at2"/>
<keyword evidence="3 4" id="KW-0804">Transcription</keyword>
<dbReference type="Gene3D" id="1.10.10.10">
    <property type="entry name" value="Winged helix-like DNA-binding domain superfamily/Winged helix DNA-binding domain"/>
    <property type="match status" value="1"/>
</dbReference>
<dbReference type="AlphaFoldDB" id="A0A1E5SKR3"/>
<evidence type="ECO:0000256" key="4">
    <source>
        <dbReference type="PIRNR" id="PIRNR006707"/>
    </source>
</evidence>
<comment type="caution">
    <text evidence="5">The sequence shown here is derived from an EMBL/GenBank/DDBJ whole genome shotgun (WGS) entry which is preliminary data.</text>
</comment>
<keyword evidence="1 4" id="KW-0805">Transcription regulation</keyword>
<dbReference type="Proteomes" id="UP000095552">
    <property type="component" value="Unassembled WGS sequence"/>
</dbReference>
<proteinExistence type="inferred from homology"/>
<sequence>MHYEEGKAKFIQSWGTLGSAWGINKAMGQIHALLLISEDSLSTEEIMEELKISRGNANMNIRGLIDWGIVTKVYKPGERKEYFTAGKDILELARQVSRERRRREIEPVMRVLNEIQGVNEGDERDIEHFKTVTKDLGEFTKQVDGALDKFSRSDKNWFFQVLMKMMR</sequence>
<organism evidence="5 6">
    <name type="scientific">Roseivirga misakiensis</name>
    <dbReference type="NCBI Taxonomy" id="1563681"/>
    <lineage>
        <taxon>Bacteria</taxon>
        <taxon>Pseudomonadati</taxon>
        <taxon>Bacteroidota</taxon>
        <taxon>Cytophagia</taxon>
        <taxon>Cytophagales</taxon>
        <taxon>Roseivirgaceae</taxon>
        <taxon>Roseivirga</taxon>
    </lineage>
</organism>
<evidence type="ECO:0000313" key="6">
    <source>
        <dbReference type="Proteomes" id="UP000095552"/>
    </source>
</evidence>
<protein>
    <recommendedName>
        <fullName evidence="4">HTH-type transcriptional regulator</fullName>
    </recommendedName>
</protein>
<evidence type="ECO:0000256" key="1">
    <source>
        <dbReference type="ARBA" id="ARBA00023015"/>
    </source>
</evidence>
<dbReference type="InterPro" id="IPR036388">
    <property type="entry name" value="WH-like_DNA-bd_sf"/>
</dbReference>
<dbReference type="InterPro" id="IPR011991">
    <property type="entry name" value="ArsR-like_HTH"/>
</dbReference>
<dbReference type="RefSeq" id="WP_069835180.1">
    <property type="nucleotide sequence ID" value="NZ_MDGQ01000005.1"/>
</dbReference>
<evidence type="ECO:0000256" key="2">
    <source>
        <dbReference type="ARBA" id="ARBA00023125"/>
    </source>
</evidence>
<dbReference type="PIRSF" id="PIRSF006707">
    <property type="entry name" value="MJ1563"/>
    <property type="match status" value="1"/>
</dbReference>
<dbReference type="CDD" id="cd00090">
    <property type="entry name" value="HTH_ARSR"/>
    <property type="match status" value="1"/>
</dbReference>
<gene>
    <name evidence="5" type="ORF">BFP71_09115</name>
</gene>
<accession>A0A1E5SKR3</accession>
<dbReference type="InterPro" id="IPR052362">
    <property type="entry name" value="HTH-GbsR_regulator"/>
</dbReference>
<dbReference type="EMBL" id="MDGQ01000005">
    <property type="protein sequence ID" value="OEJ99718.1"/>
    <property type="molecule type" value="Genomic_DNA"/>
</dbReference>
<comment type="similarity">
    <text evidence="4">Belongs to the GbsR family.</text>
</comment>
<dbReference type="GO" id="GO:0003677">
    <property type="term" value="F:DNA binding"/>
    <property type="evidence" value="ECO:0007669"/>
    <property type="project" value="UniProtKB-UniRule"/>
</dbReference>
<keyword evidence="6" id="KW-1185">Reference proteome</keyword>
<dbReference type="STRING" id="1563681.BFP71_09115"/>
<evidence type="ECO:0000313" key="5">
    <source>
        <dbReference type="EMBL" id="OEJ99718.1"/>
    </source>
</evidence>
<dbReference type="PANTHER" id="PTHR38465">
    <property type="entry name" value="HTH-TYPE TRANSCRIPTIONAL REGULATOR MJ1563-RELATED"/>
    <property type="match status" value="1"/>
</dbReference>
<keyword evidence="2 4" id="KW-0238">DNA-binding</keyword>
<dbReference type="GO" id="GO:0006355">
    <property type="term" value="P:regulation of DNA-templated transcription"/>
    <property type="evidence" value="ECO:0007669"/>
    <property type="project" value="UniProtKB-ARBA"/>
</dbReference>
<dbReference type="SUPFAM" id="SSF46785">
    <property type="entry name" value="Winged helix' DNA-binding domain"/>
    <property type="match status" value="1"/>
</dbReference>